<proteinExistence type="predicted"/>
<dbReference type="FunFam" id="3.30.70.270:FF:000020">
    <property type="entry name" value="Transposon Tf2-6 polyprotein-like Protein"/>
    <property type="match status" value="1"/>
</dbReference>
<dbReference type="VEuPathDB" id="FungiDB:PC110_g19739"/>
<feature type="compositionally biased region" description="Basic and acidic residues" evidence="2">
    <location>
        <begin position="465"/>
        <end position="477"/>
    </location>
</feature>
<dbReference type="SUPFAM" id="SSF53098">
    <property type="entry name" value="Ribonuclease H-like"/>
    <property type="match status" value="1"/>
</dbReference>
<reference evidence="4" key="1">
    <citation type="submission" date="2018-10" db="EMBL/GenBank/DDBJ databases">
        <title>Effector identification in a new, highly contiguous assembly of the strawberry crown rot pathogen Phytophthora cactorum.</title>
        <authorList>
            <person name="Armitage A.D."/>
            <person name="Nellist C.F."/>
            <person name="Bates H."/>
            <person name="Vickerstaff R.J."/>
            <person name="Harrison R.J."/>
        </authorList>
    </citation>
    <scope>NUCLEOTIDE SEQUENCE</scope>
    <source>
        <strain evidence="4">4040</strain>
    </source>
</reference>
<name>A0A8T1C6X7_9STRA</name>
<dbReference type="InterPro" id="IPR050951">
    <property type="entry name" value="Retrovirus_Pol_polyprotein"/>
</dbReference>
<dbReference type="InterPro" id="IPR043128">
    <property type="entry name" value="Rev_trsase/Diguanyl_cyclase"/>
</dbReference>
<feature type="region of interest" description="Disordered" evidence="2">
    <location>
        <begin position="449"/>
        <end position="492"/>
    </location>
</feature>
<evidence type="ECO:0000256" key="2">
    <source>
        <dbReference type="SAM" id="MobiDB-lite"/>
    </source>
</evidence>
<dbReference type="InterPro" id="IPR043502">
    <property type="entry name" value="DNA/RNA_pol_sf"/>
</dbReference>
<accession>A0A8T1C6X7</accession>
<evidence type="ECO:0000256" key="1">
    <source>
        <dbReference type="ARBA" id="ARBA00023268"/>
    </source>
</evidence>
<dbReference type="GO" id="GO:0003676">
    <property type="term" value="F:nucleic acid binding"/>
    <property type="evidence" value="ECO:0007669"/>
    <property type="project" value="InterPro"/>
</dbReference>
<dbReference type="InterPro" id="IPR001584">
    <property type="entry name" value="Integrase_cat-core"/>
</dbReference>
<dbReference type="InterPro" id="IPR036397">
    <property type="entry name" value="RNaseH_sf"/>
</dbReference>
<dbReference type="Proteomes" id="UP000736787">
    <property type="component" value="Unassembled WGS sequence"/>
</dbReference>
<evidence type="ECO:0000259" key="3">
    <source>
        <dbReference type="PROSITE" id="PS50994"/>
    </source>
</evidence>
<dbReference type="InterPro" id="IPR000477">
    <property type="entry name" value="RT_dom"/>
</dbReference>
<evidence type="ECO:0000313" key="5">
    <source>
        <dbReference type="Proteomes" id="UP000736787"/>
    </source>
</evidence>
<comment type="caution">
    <text evidence="4">The sequence shown here is derived from an EMBL/GenBank/DDBJ whole genome shotgun (WGS) entry which is preliminary data.</text>
</comment>
<dbReference type="Gene3D" id="3.30.420.10">
    <property type="entry name" value="Ribonuclease H-like superfamily/Ribonuclease H"/>
    <property type="match status" value="1"/>
</dbReference>
<dbReference type="Gene3D" id="3.10.20.370">
    <property type="match status" value="1"/>
</dbReference>
<dbReference type="PROSITE" id="PS50994">
    <property type="entry name" value="INTEGRASE"/>
    <property type="match status" value="1"/>
</dbReference>
<dbReference type="GO" id="GO:0003824">
    <property type="term" value="F:catalytic activity"/>
    <property type="evidence" value="ECO:0007669"/>
    <property type="project" value="UniProtKB-KW"/>
</dbReference>
<dbReference type="AlphaFoldDB" id="A0A8T1C6X7"/>
<feature type="region of interest" description="Disordered" evidence="2">
    <location>
        <begin position="1"/>
        <end position="29"/>
    </location>
</feature>
<organism evidence="4 5">
    <name type="scientific">Phytophthora cactorum</name>
    <dbReference type="NCBI Taxonomy" id="29920"/>
    <lineage>
        <taxon>Eukaryota</taxon>
        <taxon>Sar</taxon>
        <taxon>Stramenopiles</taxon>
        <taxon>Oomycota</taxon>
        <taxon>Peronosporomycetes</taxon>
        <taxon>Peronosporales</taxon>
        <taxon>Peronosporaceae</taxon>
        <taxon>Phytophthora</taxon>
    </lineage>
</organism>
<dbReference type="PANTHER" id="PTHR37984:SF5">
    <property type="entry name" value="PROTEIN NYNRIN-LIKE"/>
    <property type="match status" value="1"/>
</dbReference>
<dbReference type="InterPro" id="IPR012337">
    <property type="entry name" value="RNaseH-like_sf"/>
</dbReference>
<feature type="compositionally biased region" description="Basic and acidic residues" evidence="2">
    <location>
        <begin position="8"/>
        <end position="29"/>
    </location>
</feature>
<dbReference type="Gene3D" id="3.30.70.270">
    <property type="match status" value="2"/>
</dbReference>
<gene>
    <name evidence="4" type="ORF">PC117_g17939</name>
</gene>
<dbReference type="SUPFAM" id="SSF56672">
    <property type="entry name" value="DNA/RNA polymerases"/>
    <property type="match status" value="1"/>
</dbReference>
<dbReference type="InterPro" id="IPR041577">
    <property type="entry name" value="RT_RNaseH_2"/>
</dbReference>
<evidence type="ECO:0000313" key="4">
    <source>
        <dbReference type="EMBL" id="KAG2915684.1"/>
    </source>
</evidence>
<sequence>MFAMEELEERKGDVLNAEKPDVPPGKNEEQKALFRGELNVFQDMFVESSMKRGRTEMLYFKIGTGDSPPNKPKPYRVSLAKGEVMEAEIQQYLVKIFIRPCNRPWASPVLMIRNPDGGIGFCIDYRGLNAGTVKDSYPIPLIDGILDVLGEAQLLSTMDIASGYWNVLMEEESIPKTAFTCKYGLYEWSVMPFGLCNAVPAFERLMETVLVDLKWRICLAYLDDCVIFSKTFRTHLVRLRQVLTRFRPVGFKLKMKKCHWGRSQVAFLGHVVTPTGMNVMRPRDLHAIRSFLGLTSYFRRYIPGYASISAPLERLKVKEATFEWKNACESAFRQLKRALMKQPILVYPNIKRLFQLYVDSSRYAVGACLMQEVDGRYRVLAYASKLLTGSQKNWIHKQDVGKVGHGVIESAVQGAPQAWYHVDGLSWLETGQVDSLRMADLLNPVESVDVAPDSVGEPSEPLVEYECRGEHETQRDDAAEEEKEAGTADEGPVSPVDEFRLYVEQFKAQQQKVSWVKALVAFLLHGALPVDAFLRTDGASICGDGRIIATVYDGESQASGLLAGWRKDVVEYLKECNKCGSSKGPRPWSAGVVLRMPVVDLAEPIDLLVVDAIGPLPETDSGNRYIMVFIDHFTWWAKSFAVRRLDSVTLVEAIANGVVARHGIPSRLRSANGSNFISEVAKSFYQTLGIKKLYGAAYHPRTQGLVERFNGTLIGMLRMHVSETQSDWDVYLPRVLFAYRTVYQEALGDSPFFSLYGRDPALPLDVAFLNLAQERHERRLEGQVEVRYEGGDSVWVYKIFRARRGEAQTKKFAVSWNGPCSVASMVGESSYRIEIPTHPDKLVTVNVNRLKKYRGKWTRPYMDEVQVGLEDENGSDGEGESDLPPSSFAERLTVGREDTVIAGWMLRYLKSWQNAW</sequence>
<dbReference type="PANTHER" id="PTHR37984">
    <property type="entry name" value="PROTEIN CBG26694"/>
    <property type="match status" value="1"/>
</dbReference>
<dbReference type="GO" id="GO:0015074">
    <property type="term" value="P:DNA integration"/>
    <property type="evidence" value="ECO:0007669"/>
    <property type="project" value="InterPro"/>
</dbReference>
<dbReference type="VEuPathDB" id="FungiDB:PC110_g19738"/>
<dbReference type="EMBL" id="RCMK01000697">
    <property type="protein sequence ID" value="KAG2915684.1"/>
    <property type="molecule type" value="Genomic_DNA"/>
</dbReference>
<dbReference type="Gene3D" id="3.10.10.10">
    <property type="entry name" value="HIV Type 1 Reverse Transcriptase, subunit A, domain 1"/>
    <property type="match status" value="1"/>
</dbReference>
<protein>
    <recommendedName>
        <fullName evidence="3">Integrase catalytic domain-containing protein</fullName>
    </recommendedName>
</protein>
<dbReference type="Pfam" id="PF00078">
    <property type="entry name" value="RVT_1"/>
    <property type="match status" value="1"/>
</dbReference>
<dbReference type="FunFam" id="3.30.420.10:FF:000032">
    <property type="entry name" value="Retrovirus-related Pol polyprotein from transposon 297-like Protein"/>
    <property type="match status" value="1"/>
</dbReference>
<dbReference type="Pfam" id="PF17919">
    <property type="entry name" value="RT_RNaseH_2"/>
    <property type="match status" value="1"/>
</dbReference>
<feature type="domain" description="Integrase catalytic" evidence="3">
    <location>
        <begin position="600"/>
        <end position="759"/>
    </location>
</feature>
<keyword evidence="1" id="KW-0511">Multifunctional enzyme</keyword>
<dbReference type="CDD" id="cd01647">
    <property type="entry name" value="RT_LTR"/>
    <property type="match status" value="1"/>
</dbReference>